<evidence type="ECO:0000313" key="11">
    <source>
        <dbReference type="Proteomes" id="UP000034032"/>
    </source>
</evidence>
<keyword evidence="6" id="KW-0799">Topoisomerase</keyword>
<gene>
    <name evidence="10" type="ORF">UW79_C0001G0008</name>
</gene>
<evidence type="ECO:0000256" key="3">
    <source>
        <dbReference type="ARBA" id="ARBA00012895"/>
    </source>
</evidence>
<dbReference type="PRINTS" id="PR00418">
    <property type="entry name" value="TPI2FAMILY"/>
</dbReference>
<dbReference type="PATRIC" id="fig|1619025.3.peg.9"/>
<feature type="domain" description="Histidine kinase/HSP90-like ATPase" evidence="9">
    <location>
        <begin position="39"/>
        <end position="88"/>
    </location>
</feature>
<comment type="caution">
    <text evidence="10">The sequence shown here is derived from an EMBL/GenBank/DDBJ whole genome shotgun (WGS) entry which is preliminary data.</text>
</comment>
<protein>
    <recommendedName>
        <fullName evidence="3">DNA topoisomerase (ATP-hydrolyzing)</fullName>
        <ecNumber evidence="3">5.6.2.2</ecNumber>
    </recommendedName>
</protein>
<keyword evidence="5" id="KW-0067">ATP-binding</keyword>
<comment type="similarity">
    <text evidence="2">Belongs to the type II topoisomerase GyrB family.</text>
</comment>
<comment type="catalytic activity">
    <reaction evidence="1">
        <text>ATP-dependent breakage, passage and rejoining of double-stranded DNA.</text>
        <dbReference type="EC" id="5.6.2.2"/>
    </reaction>
</comment>
<evidence type="ECO:0000313" key="10">
    <source>
        <dbReference type="EMBL" id="KKT82752.1"/>
    </source>
</evidence>
<keyword evidence="4" id="KW-0547">Nucleotide-binding</keyword>
<evidence type="ECO:0000256" key="6">
    <source>
        <dbReference type="ARBA" id="ARBA00023029"/>
    </source>
</evidence>
<dbReference type="SUPFAM" id="SSF55874">
    <property type="entry name" value="ATPase domain of HSP90 chaperone/DNA topoisomerase II/histidine kinase"/>
    <property type="match status" value="1"/>
</dbReference>
<evidence type="ECO:0000256" key="4">
    <source>
        <dbReference type="ARBA" id="ARBA00022741"/>
    </source>
</evidence>
<keyword evidence="7" id="KW-0238">DNA-binding</keyword>
<accession>A0A0G1MPM1</accession>
<dbReference type="GO" id="GO:0003677">
    <property type="term" value="F:DNA binding"/>
    <property type="evidence" value="ECO:0007669"/>
    <property type="project" value="UniProtKB-KW"/>
</dbReference>
<dbReference type="Proteomes" id="UP000034032">
    <property type="component" value="Unassembled WGS sequence"/>
</dbReference>
<dbReference type="PANTHER" id="PTHR45866:SF1">
    <property type="entry name" value="DNA GYRASE SUBUNIT B, MITOCHONDRIAL"/>
    <property type="match status" value="1"/>
</dbReference>
<evidence type="ECO:0000256" key="5">
    <source>
        <dbReference type="ARBA" id="ARBA00022840"/>
    </source>
</evidence>
<dbReference type="GO" id="GO:0005524">
    <property type="term" value="F:ATP binding"/>
    <property type="evidence" value="ECO:0007669"/>
    <property type="project" value="UniProtKB-KW"/>
</dbReference>
<evidence type="ECO:0000256" key="2">
    <source>
        <dbReference type="ARBA" id="ARBA00010708"/>
    </source>
</evidence>
<dbReference type="Gene3D" id="3.30.565.10">
    <property type="entry name" value="Histidine kinase-like ATPase, C-terminal domain"/>
    <property type="match status" value="1"/>
</dbReference>
<evidence type="ECO:0000259" key="9">
    <source>
        <dbReference type="Pfam" id="PF02518"/>
    </source>
</evidence>
<dbReference type="PANTHER" id="PTHR45866">
    <property type="entry name" value="DNA GYRASE/TOPOISOMERASE SUBUNIT B"/>
    <property type="match status" value="1"/>
</dbReference>
<dbReference type="EC" id="5.6.2.2" evidence="3"/>
<dbReference type="EMBL" id="LCJR01000001">
    <property type="protein sequence ID" value="KKT82752.1"/>
    <property type="molecule type" value="Genomic_DNA"/>
</dbReference>
<organism evidence="10 11">
    <name type="scientific">Candidatus Yanofskybacteria bacterium GW2011_GWA2_44_9</name>
    <dbReference type="NCBI Taxonomy" id="1619025"/>
    <lineage>
        <taxon>Bacteria</taxon>
        <taxon>Candidatus Yanofskyibacteriota</taxon>
    </lineage>
</organism>
<keyword evidence="8" id="KW-0413">Isomerase</keyword>
<evidence type="ECO:0000256" key="7">
    <source>
        <dbReference type="ARBA" id="ARBA00023125"/>
    </source>
</evidence>
<evidence type="ECO:0000256" key="1">
    <source>
        <dbReference type="ARBA" id="ARBA00000185"/>
    </source>
</evidence>
<evidence type="ECO:0000256" key="8">
    <source>
        <dbReference type="ARBA" id="ARBA00023235"/>
    </source>
</evidence>
<proteinExistence type="inferred from homology"/>
<dbReference type="InterPro" id="IPR003594">
    <property type="entry name" value="HATPase_dom"/>
</dbReference>
<sequence>MANEEIKKDSYSAKDIQVLEGLEPVRKRPGMYIGSTGVDGLHHLIWEVFDNSLDEAMAGHAKNIEVALLPDNKVRVTDDGRGIPTDPHR</sequence>
<dbReference type="GO" id="GO:0003918">
    <property type="term" value="F:DNA topoisomerase type II (double strand cut, ATP-hydrolyzing) activity"/>
    <property type="evidence" value="ECO:0007669"/>
    <property type="project" value="UniProtKB-EC"/>
</dbReference>
<name>A0A0G1MPM1_9BACT</name>
<dbReference type="InterPro" id="IPR036890">
    <property type="entry name" value="HATPase_C_sf"/>
</dbReference>
<dbReference type="AlphaFoldDB" id="A0A0G1MPM1"/>
<dbReference type="Pfam" id="PF02518">
    <property type="entry name" value="HATPase_c"/>
    <property type="match status" value="1"/>
</dbReference>
<reference evidence="10 11" key="1">
    <citation type="journal article" date="2015" name="Nature">
        <title>rRNA introns, odd ribosomes, and small enigmatic genomes across a large radiation of phyla.</title>
        <authorList>
            <person name="Brown C.T."/>
            <person name="Hug L.A."/>
            <person name="Thomas B.C."/>
            <person name="Sharon I."/>
            <person name="Castelle C.J."/>
            <person name="Singh A."/>
            <person name="Wilkins M.J."/>
            <person name="Williams K.H."/>
            <person name="Banfield J.F."/>
        </authorList>
    </citation>
    <scope>NUCLEOTIDE SEQUENCE [LARGE SCALE GENOMIC DNA]</scope>
</reference>